<comment type="caution">
    <text evidence="2">The sequence shown here is derived from an EMBL/GenBank/DDBJ whole genome shotgun (WGS) entry which is preliminary data.</text>
</comment>
<organism evidence="2 3">
    <name type="scientific">Herbiconiux moechotypicola</name>
    <dbReference type="NCBI Taxonomy" id="637393"/>
    <lineage>
        <taxon>Bacteria</taxon>
        <taxon>Bacillati</taxon>
        <taxon>Actinomycetota</taxon>
        <taxon>Actinomycetes</taxon>
        <taxon>Micrococcales</taxon>
        <taxon>Microbacteriaceae</taxon>
        <taxon>Herbiconiux</taxon>
    </lineage>
</organism>
<evidence type="ECO:0008006" key="4">
    <source>
        <dbReference type="Google" id="ProtNLM"/>
    </source>
</evidence>
<evidence type="ECO:0000313" key="3">
    <source>
        <dbReference type="Proteomes" id="UP001500929"/>
    </source>
</evidence>
<dbReference type="EMBL" id="BAAAQY010000001">
    <property type="protein sequence ID" value="GAA2222653.1"/>
    <property type="molecule type" value="Genomic_DNA"/>
</dbReference>
<proteinExistence type="predicted"/>
<reference evidence="2 3" key="1">
    <citation type="journal article" date="2019" name="Int. J. Syst. Evol. Microbiol.">
        <title>The Global Catalogue of Microorganisms (GCM) 10K type strain sequencing project: providing services to taxonomists for standard genome sequencing and annotation.</title>
        <authorList>
            <consortium name="The Broad Institute Genomics Platform"/>
            <consortium name="The Broad Institute Genome Sequencing Center for Infectious Disease"/>
            <person name="Wu L."/>
            <person name="Ma J."/>
        </authorList>
    </citation>
    <scope>NUCLEOTIDE SEQUENCE [LARGE SCALE GENOMIC DNA]</scope>
    <source>
        <strain evidence="2 3">JCM 16117</strain>
    </source>
</reference>
<keyword evidence="3" id="KW-1185">Reference proteome</keyword>
<dbReference type="RefSeq" id="WP_259477868.1">
    <property type="nucleotide sequence ID" value="NZ_BAAAQY010000001.1"/>
</dbReference>
<keyword evidence="1" id="KW-0812">Transmembrane</keyword>
<evidence type="ECO:0000256" key="1">
    <source>
        <dbReference type="SAM" id="Phobius"/>
    </source>
</evidence>
<keyword evidence="1" id="KW-1133">Transmembrane helix</keyword>
<keyword evidence="1" id="KW-0472">Membrane</keyword>
<gene>
    <name evidence="2" type="ORF">GCM10009851_01860</name>
</gene>
<evidence type="ECO:0000313" key="2">
    <source>
        <dbReference type="EMBL" id="GAA2222653.1"/>
    </source>
</evidence>
<feature type="transmembrane region" description="Helical" evidence="1">
    <location>
        <begin position="42"/>
        <end position="62"/>
    </location>
</feature>
<accession>A0ABN3D743</accession>
<sequence length="198" mass="20983">MHPVRRKPLWRWELFLFAVVLVLAMAASGVSAARWPVVGPVLAIVLLLAAVAVGAALIVPLFRRGGRDSEGSRRSLDGVELVPYARVAAEAGSAVAPRRLRVDETARRQTSIDAAQATSPTLRAVLTPDASRWLGRELRVAVDLVGEDGAIHRAGFVPRDVDASIHAVVAPLAAEGRAAEVPVSLSGRSRPFAVEIVA</sequence>
<protein>
    <recommendedName>
        <fullName evidence="4">Integral membrane protein</fullName>
    </recommendedName>
</protein>
<name>A0ABN3D743_9MICO</name>
<dbReference type="Proteomes" id="UP001500929">
    <property type="component" value="Unassembled WGS sequence"/>
</dbReference>